<comment type="pathway">
    <text evidence="8">Amino-acid biosynthesis; L-histidine biosynthesis; L-histidine from 5-phospho-alpha-D-ribose 1-diphosphate: step 9/9.</text>
</comment>
<dbReference type="Proteomes" id="UP000670947">
    <property type="component" value="Unassembled WGS sequence"/>
</dbReference>
<feature type="binding site" evidence="8">
    <location>
        <position position="410"/>
    </location>
    <ligand>
        <name>substrate</name>
    </ligand>
</feature>
<reference evidence="11 12" key="1">
    <citation type="submission" date="2021-03" db="EMBL/GenBank/DDBJ databases">
        <title>Paenibacillus artemisicola MWE-103 whole genome sequence.</title>
        <authorList>
            <person name="Ham Y.J."/>
        </authorList>
    </citation>
    <scope>NUCLEOTIDE SEQUENCE [LARGE SCALE GENOMIC DNA]</scope>
    <source>
        <strain evidence="11 12">MWE-103</strain>
    </source>
</reference>
<dbReference type="EC" id="1.1.1.23" evidence="3 8"/>
<feature type="binding site" evidence="8">
    <location>
        <position position="356"/>
    </location>
    <ligand>
        <name>substrate</name>
    </ligand>
</feature>
<dbReference type="EMBL" id="JAGGDJ010000050">
    <property type="protein sequence ID" value="MBO7748200.1"/>
    <property type="molecule type" value="Genomic_DNA"/>
</dbReference>
<protein>
    <recommendedName>
        <fullName evidence="3 8">Histidinol dehydrogenase</fullName>
        <shortName evidence="8">HDH</shortName>
        <ecNumber evidence="3 8">1.1.1.23</ecNumber>
    </recommendedName>
</protein>
<dbReference type="RefSeq" id="WP_208850789.1">
    <property type="nucleotide sequence ID" value="NZ_JAGGDJ010000050.1"/>
</dbReference>
<evidence type="ECO:0000256" key="5">
    <source>
        <dbReference type="ARBA" id="ARBA00022833"/>
    </source>
</evidence>
<comment type="caution">
    <text evidence="11">The sequence shown here is derived from an EMBL/GenBank/DDBJ whole genome shotgun (WGS) entry which is preliminary data.</text>
</comment>
<dbReference type="PRINTS" id="PR00083">
    <property type="entry name" value="HOLDHDRGNASE"/>
</dbReference>
<evidence type="ECO:0000313" key="11">
    <source>
        <dbReference type="EMBL" id="MBO7748200.1"/>
    </source>
</evidence>
<keyword evidence="12" id="KW-1185">Reference proteome</keyword>
<organism evidence="11 12">
    <name type="scientific">Paenibacillus artemisiicola</name>
    <dbReference type="NCBI Taxonomy" id="1172618"/>
    <lineage>
        <taxon>Bacteria</taxon>
        <taxon>Bacillati</taxon>
        <taxon>Bacillota</taxon>
        <taxon>Bacilli</taxon>
        <taxon>Bacillales</taxon>
        <taxon>Paenibacillaceae</taxon>
        <taxon>Paenibacillus</taxon>
    </lineage>
</organism>
<dbReference type="PROSITE" id="PS00611">
    <property type="entry name" value="HISOL_DEHYDROGENASE"/>
    <property type="match status" value="1"/>
</dbReference>
<dbReference type="Gene3D" id="3.40.50.1980">
    <property type="entry name" value="Nitrogenase molybdenum iron protein domain"/>
    <property type="match status" value="2"/>
</dbReference>
<evidence type="ECO:0000256" key="4">
    <source>
        <dbReference type="ARBA" id="ARBA00022723"/>
    </source>
</evidence>
<dbReference type="GO" id="GO:0004399">
    <property type="term" value="F:histidinol dehydrogenase activity"/>
    <property type="evidence" value="ECO:0007669"/>
    <property type="project" value="UniProtKB-EC"/>
</dbReference>
<feature type="binding site" evidence="8">
    <location>
        <position position="257"/>
    </location>
    <ligand>
        <name>substrate</name>
    </ligand>
</feature>
<feature type="binding site" evidence="8">
    <location>
        <position position="356"/>
    </location>
    <ligand>
        <name>Zn(2+)</name>
        <dbReference type="ChEBI" id="CHEBI:29105"/>
    </ligand>
</feature>
<feature type="binding site" evidence="8">
    <location>
        <position position="257"/>
    </location>
    <ligand>
        <name>Zn(2+)</name>
        <dbReference type="ChEBI" id="CHEBI:29105"/>
    </ligand>
</feature>
<keyword evidence="8" id="KW-0368">Histidine biosynthesis</keyword>
<feature type="binding site" evidence="8">
    <location>
        <position position="254"/>
    </location>
    <ligand>
        <name>substrate</name>
    </ligand>
</feature>
<feature type="binding site" evidence="8">
    <location>
        <position position="323"/>
    </location>
    <ligand>
        <name>substrate</name>
    </ligand>
</feature>
<keyword evidence="8" id="KW-0520">NAD</keyword>
<feature type="binding site" evidence="8">
    <location>
        <position position="186"/>
    </location>
    <ligand>
        <name>NAD(+)</name>
        <dbReference type="ChEBI" id="CHEBI:57540"/>
    </ligand>
</feature>
<keyword evidence="8" id="KW-0028">Amino-acid biosynthesis</keyword>
<proteinExistence type="inferred from homology"/>
<evidence type="ECO:0000256" key="10">
    <source>
        <dbReference type="RuleBase" id="RU004175"/>
    </source>
</evidence>
<dbReference type="Gene3D" id="1.20.5.1300">
    <property type="match status" value="1"/>
</dbReference>
<evidence type="ECO:0000256" key="1">
    <source>
        <dbReference type="ARBA" id="ARBA00003850"/>
    </source>
</evidence>
<dbReference type="SUPFAM" id="SSF53720">
    <property type="entry name" value="ALDH-like"/>
    <property type="match status" value="1"/>
</dbReference>
<evidence type="ECO:0000313" key="12">
    <source>
        <dbReference type="Proteomes" id="UP000670947"/>
    </source>
</evidence>
<evidence type="ECO:0000256" key="6">
    <source>
        <dbReference type="ARBA" id="ARBA00023002"/>
    </source>
</evidence>
<feature type="active site" description="Proton acceptor" evidence="8">
    <location>
        <position position="322"/>
    </location>
</feature>
<comment type="similarity">
    <text evidence="2 8 9 10">Belongs to the histidinol dehydrogenase family.</text>
</comment>
<dbReference type="HAMAP" id="MF_01024">
    <property type="entry name" value="HisD"/>
    <property type="match status" value="1"/>
</dbReference>
<dbReference type="InterPro" id="IPR012131">
    <property type="entry name" value="Hstdl_DH"/>
</dbReference>
<dbReference type="PANTHER" id="PTHR21256:SF2">
    <property type="entry name" value="HISTIDINE BIOSYNTHESIS TRIFUNCTIONAL PROTEIN"/>
    <property type="match status" value="1"/>
</dbReference>
<feature type="active site" description="Proton acceptor" evidence="8">
    <location>
        <position position="323"/>
    </location>
</feature>
<dbReference type="InterPro" id="IPR001692">
    <property type="entry name" value="Histidinol_DH_CS"/>
</dbReference>
<feature type="binding site" evidence="8">
    <location>
        <position position="209"/>
    </location>
    <ligand>
        <name>NAD(+)</name>
        <dbReference type="ChEBI" id="CHEBI:57540"/>
    </ligand>
</feature>
<feature type="binding site" evidence="8">
    <location>
        <position position="415"/>
    </location>
    <ligand>
        <name>substrate</name>
    </ligand>
</feature>
<dbReference type="InterPro" id="IPR016161">
    <property type="entry name" value="Ald_DH/histidinol_DH"/>
</dbReference>
<feature type="binding site" evidence="8">
    <location>
        <position position="122"/>
    </location>
    <ligand>
        <name>NAD(+)</name>
        <dbReference type="ChEBI" id="CHEBI:57540"/>
    </ligand>
</feature>
<evidence type="ECO:0000256" key="7">
    <source>
        <dbReference type="ARBA" id="ARBA00049489"/>
    </source>
</evidence>
<name>A0ABS3WIS4_9BACL</name>
<keyword evidence="4 8" id="KW-0479">Metal-binding</keyword>
<comment type="cofactor">
    <cofactor evidence="8">
        <name>Zn(2+)</name>
        <dbReference type="ChEBI" id="CHEBI:29105"/>
    </cofactor>
    <text evidence="8">Binds 1 zinc ion per subunit.</text>
</comment>
<feature type="binding site" evidence="8">
    <location>
        <position position="232"/>
    </location>
    <ligand>
        <name>substrate</name>
    </ligand>
</feature>
<dbReference type="CDD" id="cd06572">
    <property type="entry name" value="Histidinol_dh"/>
    <property type="match status" value="1"/>
</dbReference>
<feature type="binding site" evidence="8">
    <location>
        <position position="254"/>
    </location>
    <ligand>
        <name>Zn(2+)</name>
        <dbReference type="ChEBI" id="CHEBI:29105"/>
    </ligand>
</feature>
<evidence type="ECO:0000256" key="8">
    <source>
        <dbReference type="HAMAP-Rule" id="MF_01024"/>
    </source>
</evidence>
<comment type="function">
    <text evidence="1 8">Catalyzes the sequential NAD-dependent oxidations of L-histidinol to L-histidinaldehyde and then to L-histidine.</text>
</comment>
<dbReference type="PANTHER" id="PTHR21256">
    <property type="entry name" value="HISTIDINOL DEHYDROGENASE HDH"/>
    <property type="match status" value="1"/>
</dbReference>
<keyword evidence="5 8" id="KW-0862">Zinc</keyword>
<dbReference type="NCBIfam" id="TIGR00069">
    <property type="entry name" value="hisD"/>
    <property type="match status" value="1"/>
</dbReference>
<evidence type="ECO:0000256" key="2">
    <source>
        <dbReference type="ARBA" id="ARBA00010178"/>
    </source>
</evidence>
<dbReference type="Pfam" id="PF00815">
    <property type="entry name" value="Histidinol_dh"/>
    <property type="match status" value="1"/>
</dbReference>
<feature type="binding site" evidence="8">
    <location>
        <position position="415"/>
    </location>
    <ligand>
        <name>Zn(2+)</name>
        <dbReference type="ChEBI" id="CHEBI:29105"/>
    </ligand>
</feature>
<dbReference type="PIRSF" id="PIRSF000099">
    <property type="entry name" value="Histidinol_dh"/>
    <property type="match status" value="1"/>
</dbReference>
<evidence type="ECO:0000256" key="9">
    <source>
        <dbReference type="PIRNR" id="PIRNR000099"/>
    </source>
</evidence>
<accession>A0ABS3WIS4</accession>
<evidence type="ECO:0000256" key="3">
    <source>
        <dbReference type="ARBA" id="ARBA00012965"/>
    </source>
</evidence>
<dbReference type="InterPro" id="IPR022695">
    <property type="entry name" value="Histidinol_DH_monofunct"/>
</dbReference>
<comment type="catalytic activity">
    <reaction evidence="7 8">
        <text>L-histidinol + 2 NAD(+) + H2O = L-histidine + 2 NADH + 3 H(+)</text>
        <dbReference type="Rhea" id="RHEA:20641"/>
        <dbReference type="ChEBI" id="CHEBI:15377"/>
        <dbReference type="ChEBI" id="CHEBI:15378"/>
        <dbReference type="ChEBI" id="CHEBI:57540"/>
        <dbReference type="ChEBI" id="CHEBI:57595"/>
        <dbReference type="ChEBI" id="CHEBI:57699"/>
        <dbReference type="ChEBI" id="CHEBI:57945"/>
        <dbReference type="EC" id="1.1.1.23"/>
    </reaction>
</comment>
<sequence>MRKLRAEQFGLERKVEYGSPEQNETVARIVEDVRTEGDAALLRYTEQLDRVTLDAGSLRVAGEEIQAAYDRVDADFLAAIRQAAANIRAFHEKQLRQSWVDVQPDGTMLGQLLRPLKRVGVYVPGGKAAYPSSVLMNVIPAQVAGVPEIVMATPPATGGQAGIDPYILVAAAEAGVKEMYRVGGAQAVAALAYGTATIPPVDKICGPGNIYVALAKRAVFGVVAIDSIAGPSEIVVLADETADPAYVAADLLSQAEHDEMASAILVTTSETLGDAVTAEVERQLATLPREGTARRSIEGNGAILLAASMDEAVAAVNRMAPEHLEIMTAEPMTLLGRIENAGAIFVGPYSSEPVGDYFAGPNHILPTNGTARFSSPVNVDDFVKKSSLISYSREALLANGGQIMTLARHEGLEAHARAIEIRLERERLNER</sequence>
<gene>
    <name evidence="8 11" type="primary">hisD</name>
    <name evidence="11" type="ORF">I8J29_28845</name>
</gene>
<keyword evidence="6 8" id="KW-0560">Oxidoreductase</keyword>